<accession>H8WY29</accession>
<dbReference type="InterPro" id="IPR013963">
    <property type="entry name" value="DASH_Dad2"/>
</dbReference>
<name>H8WY29_CANO9</name>
<comment type="subcellular location">
    <subcellularLocation>
        <location evidence="3">Chromosome</location>
        <location evidence="3">Centromere</location>
        <location evidence="3">Kinetochore</location>
    </subcellularLocation>
    <subcellularLocation>
        <location evidence="2">Cytoplasm</location>
        <location evidence="2">Cytoskeleton</location>
        <location evidence="2">Spindle</location>
    </subcellularLocation>
    <subcellularLocation>
        <location evidence="1">Nucleus</location>
    </subcellularLocation>
</comment>
<dbReference type="Proteomes" id="UP000005018">
    <property type="component" value="Chromosome 1"/>
</dbReference>
<evidence type="ECO:0000256" key="12">
    <source>
        <dbReference type="ARBA" id="ARBA00022838"/>
    </source>
</evidence>
<feature type="region of interest" description="Disordered" evidence="18">
    <location>
        <begin position="97"/>
        <end position="125"/>
    </location>
</feature>
<dbReference type="GO" id="GO:0051301">
    <property type="term" value="P:cell division"/>
    <property type="evidence" value="ECO:0007669"/>
    <property type="project" value="UniProtKB-KW"/>
</dbReference>
<keyword evidence="13" id="KW-0206">Cytoskeleton</keyword>
<reference evidence="19 20" key="1">
    <citation type="journal article" date="2012" name="PLoS ONE">
        <title>Sequence and analysis of the genome of the pathogenic yeast Candida orthopsilosis.</title>
        <authorList>
            <person name="Riccombeni A."/>
            <person name="Vidanes G."/>
            <person name="Proux-Wera E."/>
            <person name="Wolfe K.H."/>
            <person name="Butler G."/>
        </authorList>
    </citation>
    <scope>NUCLEOTIDE SEQUENCE [LARGE SCALE GENOMIC DNA]</scope>
    <source>
        <strain evidence="19 20">Co 90-125</strain>
    </source>
</reference>
<keyword evidence="20" id="KW-1185">Reference proteome</keyword>
<evidence type="ECO:0000256" key="15">
    <source>
        <dbReference type="ARBA" id="ARBA00023306"/>
    </source>
</evidence>
<dbReference type="GO" id="GO:0044732">
    <property type="term" value="C:mitotic spindle pole body"/>
    <property type="evidence" value="ECO:0007669"/>
    <property type="project" value="TreeGrafter"/>
</dbReference>
<dbReference type="Pfam" id="PF08654">
    <property type="entry name" value="DASH_Dad2"/>
    <property type="match status" value="1"/>
</dbReference>
<dbReference type="RefSeq" id="XP_003866416.1">
    <property type="nucleotide sequence ID" value="XM_003866368.1"/>
</dbReference>
<keyword evidence="14" id="KW-0539">Nucleus</keyword>
<keyword evidence="12" id="KW-0995">Kinetochore</keyword>
<keyword evidence="7" id="KW-0963">Cytoplasm</keyword>
<evidence type="ECO:0000256" key="3">
    <source>
        <dbReference type="ARBA" id="ARBA00004629"/>
    </source>
</evidence>
<keyword evidence="9" id="KW-0493">Microtubule</keyword>
<keyword evidence="6" id="KW-0158">Chromosome</keyword>
<organism evidence="19 20">
    <name type="scientific">Candida orthopsilosis (strain 90-125)</name>
    <name type="common">Yeast</name>
    <dbReference type="NCBI Taxonomy" id="1136231"/>
    <lineage>
        <taxon>Eukaryota</taxon>
        <taxon>Fungi</taxon>
        <taxon>Dikarya</taxon>
        <taxon>Ascomycota</taxon>
        <taxon>Saccharomycotina</taxon>
        <taxon>Pichiomycetes</taxon>
        <taxon>Debaryomycetaceae</taxon>
        <taxon>Candida/Lodderomyces clade</taxon>
        <taxon>Candida</taxon>
    </lineage>
</organism>
<dbReference type="GO" id="GO:0000278">
    <property type="term" value="P:mitotic cell cycle"/>
    <property type="evidence" value="ECO:0007669"/>
    <property type="project" value="InterPro"/>
</dbReference>
<evidence type="ECO:0000256" key="13">
    <source>
        <dbReference type="ARBA" id="ARBA00023212"/>
    </source>
</evidence>
<dbReference type="GO" id="GO:0008608">
    <property type="term" value="P:attachment of spindle microtubules to kinetochore"/>
    <property type="evidence" value="ECO:0007669"/>
    <property type="project" value="TreeGrafter"/>
</dbReference>
<dbReference type="OrthoDB" id="3230169at2759"/>
<sequence>MAKQNTAIYQKIAEKRANLELLREFKTLTDELANELEIIGDRLETMRDGTSSVALILSNWQRIIQSISLASLSLLKSTNDGPNGVVDRDAYPEPLIRINLDDNEQEGEIDNEDEDEGLEEREEVS</sequence>
<dbReference type="PANTHER" id="PTHR28036">
    <property type="entry name" value="DASH COMPLEX SUBUNIT DAD2"/>
    <property type="match status" value="1"/>
</dbReference>
<protein>
    <recommendedName>
        <fullName evidence="5">DASH complex subunit DAD2</fullName>
    </recommendedName>
    <alternativeName>
        <fullName evidence="17">Outer kinetochore protein DAD2</fullName>
    </alternativeName>
</protein>
<evidence type="ECO:0000256" key="8">
    <source>
        <dbReference type="ARBA" id="ARBA00022618"/>
    </source>
</evidence>
<evidence type="ECO:0000313" key="19">
    <source>
        <dbReference type="EMBL" id="CCG20976.1"/>
    </source>
</evidence>
<feature type="compositionally biased region" description="Acidic residues" evidence="18">
    <location>
        <begin position="101"/>
        <end position="125"/>
    </location>
</feature>
<dbReference type="GO" id="GO:1990023">
    <property type="term" value="C:mitotic spindle midzone"/>
    <property type="evidence" value="ECO:0007669"/>
    <property type="project" value="TreeGrafter"/>
</dbReference>
<evidence type="ECO:0000256" key="14">
    <source>
        <dbReference type="ARBA" id="ARBA00023242"/>
    </source>
</evidence>
<evidence type="ECO:0000256" key="1">
    <source>
        <dbReference type="ARBA" id="ARBA00004123"/>
    </source>
</evidence>
<comment type="similarity">
    <text evidence="4">Belongs to the DASH complex DAD2 family.</text>
</comment>
<evidence type="ECO:0000313" key="20">
    <source>
        <dbReference type="Proteomes" id="UP000005018"/>
    </source>
</evidence>
<keyword evidence="10" id="KW-0498">Mitosis</keyword>
<evidence type="ECO:0000256" key="9">
    <source>
        <dbReference type="ARBA" id="ARBA00022701"/>
    </source>
</evidence>
<evidence type="ECO:0000256" key="6">
    <source>
        <dbReference type="ARBA" id="ARBA00022454"/>
    </source>
</evidence>
<dbReference type="GO" id="GO:0005874">
    <property type="term" value="C:microtubule"/>
    <property type="evidence" value="ECO:0007669"/>
    <property type="project" value="UniProtKB-KW"/>
</dbReference>
<dbReference type="HOGENOM" id="CLU_138063_2_0_1"/>
<keyword evidence="11" id="KW-0159">Chromosome partition</keyword>
<dbReference type="GeneID" id="14537061"/>
<evidence type="ECO:0000256" key="5">
    <source>
        <dbReference type="ARBA" id="ARBA00020260"/>
    </source>
</evidence>
<dbReference type="GO" id="GO:0042729">
    <property type="term" value="C:DASH complex"/>
    <property type="evidence" value="ECO:0007669"/>
    <property type="project" value="InterPro"/>
</dbReference>
<keyword evidence="15" id="KW-0131">Cell cycle</keyword>
<evidence type="ECO:0000256" key="11">
    <source>
        <dbReference type="ARBA" id="ARBA00022829"/>
    </source>
</evidence>
<evidence type="ECO:0000256" key="7">
    <source>
        <dbReference type="ARBA" id="ARBA00022490"/>
    </source>
</evidence>
<evidence type="ECO:0000256" key="2">
    <source>
        <dbReference type="ARBA" id="ARBA00004186"/>
    </source>
</evidence>
<proteinExistence type="inferred from homology"/>
<evidence type="ECO:0000256" key="16">
    <source>
        <dbReference type="ARBA" id="ARBA00023328"/>
    </source>
</evidence>
<dbReference type="EMBL" id="HE681719">
    <property type="protein sequence ID" value="CCG20976.1"/>
    <property type="molecule type" value="Genomic_DNA"/>
</dbReference>
<evidence type="ECO:0000256" key="18">
    <source>
        <dbReference type="SAM" id="MobiDB-lite"/>
    </source>
</evidence>
<dbReference type="KEGG" id="cot:CORT_0A05890"/>
<gene>
    <name evidence="19" type="ORF">CORT_0A05890</name>
</gene>
<dbReference type="PANTHER" id="PTHR28036:SF1">
    <property type="entry name" value="DASH COMPLEX SUBUNIT DAD2"/>
    <property type="match status" value="1"/>
</dbReference>
<dbReference type="AlphaFoldDB" id="H8WY29"/>
<evidence type="ECO:0000256" key="10">
    <source>
        <dbReference type="ARBA" id="ARBA00022776"/>
    </source>
</evidence>
<evidence type="ECO:0000256" key="17">
    <source>
        <dbReference type="ARBA" id="ARBA00030568"/>
    </source>
</evidence>
<keyword evidence="8" id="KW-0132">Cell division</keyword>
<dbReference type="eggNOG" id="ENOG502SG7I">
    <property type="taxonomic scope" value="Eukaryota"/>
</dbReference>
<evidence type="ECO:0000256" key="4">
    <source>
        <dbReference type="ARBA" id="ARBA00005501"/>
    </source>
</evidence>
<keyword evidence="16" id="KW-0137">Centromere</keyword>